<dbReference type="Gene3D" id="3.40.1360.10">
    <property type="match status" value="1"/>
</dbReference>
<protein>
    <submittedName>
        <fullName evidence="1">DnaB-like helicase C terminal domain protein</fullName>
    </submittedName>
</protein>
<proteinExistence type="predicted"/>
<accession>A0A0A8RA66</accession>
<dbReference type="InterPro" id="IPR027032">
    <property type="entry name" value="Twinkle-like"/>
</dbReference>
<dbReference type="InterPro" id="IPR034154">
    <property type="entry name" value="TOPRIM_DnaG/twinkle"/>
</dbReference>
<keyword evidence="1" id="KW-0347">Helicase</keyword>
<gene>
    <name evidence="1" type="ORF">CSB93_3227</name>
</gene>
<dbReference type="Proteomes" id="UP000238390">
    <property type="component" value="Chromosome"/>
</dbReference>
<dbReference type="Gene3D" id="3.40.50.300">
    <property type="entry name" value="P-loop containing nucleotide triphosphate hydrolases"/>
    <property type="match status" value="1"/>
</dbReference>
<dbReference type="InterPro" id="IPR007694">
    <property type="entry name" value="DNA_helicase_DnaB-like_C"/>
</dbReference>
<dbReference type="PANTHER" id="PTHR12873:SF0">
    <property type="entry name" value="TWINKLE MTDNA HELICASE"/>
    <property type="match status" value="1"/>
</dbReference>
<keyword evidence="1" id="KW-0547">Nucleotide-binding</keyword>
<evidence type="ECO:0000313" key="2">
    <source>
        <dbReference type="Proteomes" id="UP000238390"/>
    </source>
</evidence>
<dbReference type="GO" id="GO:0043139">
    <property type="term" value="F:5'-3' DNA helicase activity"/>
    <property type="evidence" value="ECO:0007669"/>
    <property type="project" value="InterPro"/>
</dbReference>
<dbReference type="Pfam" id="PF13155">
    <property type="entry name" value="Toprim_2"/>
    <property type="match status" value="1"/>
</dbReference>
<dbReference type="SUPFAM" id="SSF56731">
    <property type="entry name" value="DNA primase core"/>
    <property type="match status" value="1"/>
</dbReference>
<dbReference type="SUPFAM" id="SSF52540">
    <property type="entry name" value="P-loop containing nucleoside triphosphate hydrolases"/>
    <property type="match status" value="1"/>
</dbReference>
<dbReference type="GO" id="GO:0005524">
    <property type="term" value="F:ATP binding"/>
    <property type="evidence" value="ECO:0007669"/>
    <property type="project" value="InterPro"/>
</dbReference>
<organism evidence="1 2">
    <name type="scientific">Pseudomonas paraeruginosa</name>
    <dbReference type="NCBI Taxonomy" id="2994495"/>
    <lineage>
        <taxon>Bacteria</taxon>
        <taxon>Pseudomonadati</taxon>
        <taxon>Pseudomonadota</taxon>
        <taxon>Gammaproteobacteria</taxon>
        <taxon>Pseudomonadales</taxon>
        <taxon>Pseudomonadaceae</taxon>
        <taxon>Pseudomonas</taxon>
    </lineage>
</organism>
<keyword evidence="1" id="KW-0378">Hydrolase</keyword>
<keyword evidence="1" id="KW-0067">ATP-binding</keyword>
<dbReference type="Pfam" id="PF13481">
    <property type="entry name" value="AAA_25"/>
    <property type="match status" value="1"/>
</dbReference>
<dbReference type="PANTHER" id="PTHR12873">
    <property type="entry name" value="T7-LIKE MITOCHONDRIAL DNA HELICASE"/>
    <property type="match status" value="1"/>
</dbReference>
<name>A0A0A8RA66_9PSED</name>
<evidence type="ECO:0000313" key="1">
    <source>
        <dbReference type="EMBL" id="AVK06589.1"/>
    </source>
</evidence>
<dbReference type="PROSITE" id="PS51199">
    <property type="entry name" value="SF4_HELICASE"/>
    <property type="match status" value="1"/>
</dbReference>
<dbReference type="GO" id="GO:0003697">
    <property type="term" value="F:single-stranded DNA binding"/>
    <property type="evidence" value="ECO:0007669"/>
    <property type="project" value="InterPro"/>
</dbReference>
<dbReference type="AlphaFoldDB" id="A0A0A8RA66"/>
<dbReference type="InterPro" id="IPR027417">
    <property type="entry name" value="P-loop_NTPase"/>
</dbReference>
<dbReference type="CDD" id="cd01029">
    <property type="entry name" value="TOPRIM_primases"/>
    <property type="match status" value="1"/>
</dbReference>
<keyword evidence="2" id="KW-1185">Reference proteome</keyword>
<dbReference type="EMBL" id="CP027169">
    <property type="protein sequence ID" value="AVK06589.1"/>
    <property type="molecule type" value="Genomic_DNA"/>
</dbReference>
<dbReference type="GO" id="GO:0006260">
    <property type="term" value="P:DNA replication"/>
    <property type="evidence" value="ECO:0007669"/>
    <property type="project" value="InterPro"/>
</dbReference>
<dbReference type="RefSeq" id="WP_003119041.1">
    <property type="nucleotide sequence ID" value="NZ_CP027169.1"/>
</dbReference>
<reference evidence="1 2" key="1">
    <citation type="submission" date="2018-02" db="EMBL/GenBank/DDBJ databases">
        <title>FDA/CDC Antimicrobial Resistant Isolate Bank Genome Sequencing.</title>
        <authorList>
            <person name="Benahmed F.H."/>
            <person name="Lutgring J.D."/>
            <person name="Yoo B."/>
            <person name="Machado M."/>
            <person name="Brown A."/>
            <person name="McAllister G."/>
            <person name="Perry A."/>
            <person name="Halpin A.L."/>
            <person name="Vavikolanu K."/>
            <person name="Ott S."/>
            <person name="Zhao X."/>
            <person name="Tallon L.J."/>
            <person name="Sadzewicz L."/>
            <person name="Aluvathingal J."/>
            <person name="Nadendla S."/>
            <person name="Voskania-kordi A."/>
            <person name="Simonyan V."/>
            <person name="Patel J."/>
            <person name="Shawar R.M."/>
        </authorList>
    </citation>
    <scope>NUCLEOTIDE SEQUENCE [LARGE SCALE GENOMIC DNA]</scope>
    <source>
        <strain evidence="1 2">AR_0356</strain>
    </source>
</reference>
<sequence length="603" mass="67893">MLTPSDISKRLADRAADVARHLLPGGKREGAEWRAGDASGEKGKSLGVHLVGEKAGVWCDFATGESGDLLDLWRLARNCDMATALSEARGYLGVQEPKLIRPVESRKSYQRPDKPRCSTPKVDSVVMAYLKGRGLTEETIKAFKIAEDGQNIVFPYLRNGSLIHWKKLGVERPGGKKKITTSSDTEPCLFGWQAIPDGIREVTITEGEIDAMTAWQYGRPALSVPFGGGKDGKQRWIEYEFDNLQRFDVIYLCLDDDEPGHQATEEIVRRLGRDRCRLVKLGCKDFNEALDALYYSADDIAECYAKAKNFDPERLKSVSSYSEEVKAEFYDQNPETIGMELPWSAYANKIRFRPSEVTIWTGWSGHGKSQLLNYLAFHGMNRKGSQDRFCIASMEMPARRTLQRMVRQASGMSCPSRGYIDAILDWLDGKLWIYDQLGTAKTGEMLEDFRYAARRYGVNHFIVDSLAKLGMAEDDYNGQKQAMEALVGFAHEMNVHVHLVAHPRKADDEGKPPGKLDVRGGAILTDLADNVCTVWRNKRKEMAKGDDYKDQSDVRLIISKQRLTGDEGILDLWFDKASNQYFSASTHKARNWVHYEGAREQAA</sequence>